<gene>
    <name evidence="1" type="ORF">BGZ95_007413</name>
</gene>
<protein>
    <submittedName>
        <fullName evidence="1">Uncharacterized protein</fullName>
    </submittedName>
</protein>
<dbReference type="EMBL" id="JAAAIL010003613">
    <property type="protein sequence ID" value="KAG0249787.1"/>
    <property type="molecule type" value="Genomic_DNA"/>
</dbReference>
<evidence type="ECO:0000313" key="2">
    <source>
        <dbReference type="Proteomes" id="UP001194580"/>
    </source>
</evidence>
<name>A0AAD4D081_9FUNG</name>
<feature type="non-terminal residue" evidence="1">
    <location>
        <position position="138"/>
    </location>
</feature>
<keyword evidence="2" id="KW-1185">Reference proteome</keyword>
<evidence type="ECO:0000313" key="1">
    <source>
        <dbReference type="EMBL" id="KAG0249787.1"/>
    </source>
</evidence>
<sequence length="138" mass="15427">RFHNLEIPSSSSSDITFEVKDPQQKSGPQNGIPWLCLAIEATAVATKKYREMTMQIHKLHTVVTSECCVLLVAIMAEFVGINTSFSVTSALIANLTSYSTTRINMLYSDCRMEKGVLAHVVYPGFKKDFKACTEDYCY</sequence>
<reference evidence="1" key="1">
    <citation type="journal article" date="2020" name="Fungal Divers.">
        <title>Resolving the Mortierellaceae phylogeny through synthesis of multi-gene phylogenetics and phylogenomics.</title>
        <authorList>
            <person name="Vandepol N."/>
            <person name="Liber J."/>
            <person name="Desiro A."/>
            <person name="Na H."/>
            <person name="Kennedy M."/>
            <person name="Barry K."/>
            <person name="Grigoriev I.V."/>
            <person name="Miller A.N."/>
            <person name="O'Donnell K."/>
            <person name="Stajich J.E."/>
            <person name="Bonito G."/>
        </authorList>
    </citation>
    <scope>NUCLEOTIDE SEQUENCE</scope>
    <source>
        <strain evidence="1">NRRL 28262</strain>
    </source>
</reference>
<dbReference type="AlphaFoldDB" id="A0AAD4D081"/>
<accession>A0AAD4D081</accession>
<proteinExistence type="predicted"/>
<organism evidence="1 2">
    <name type="scientific">Linnemannia exigua</name>
    <dbReference type="NCBI Taxonomy" id="604196"/>
    <lineage>
        <taxon>Eukaryota</taxon>
        <taxon>Fungi</taxon>
        <taxon>Fungi incertae sedis</taxon>
        <taxon>Mucoromycota</taxon>
        <taxon>Mortierellomycotina</taxon>
        <taxon>Mortierellomycetes</taxon>
        <taxon>Mortierellales</taxon>
        <taxon>Mortierellaceae</taxon>
        <taxon>Linnemannia</taxon>
    </lineage>
</organism>
<feature type="non-terminal residue" evidence="1">
    <location>
        <position position="1"/>
    </location>
</feature>
<comment type="caution">
    <text evidence="1">The sequence shown here is derived from an EMBL/GenBank/DDBJ whole genome shotgun (WGS) entry which is preliminary data.</text>
</comment>
<dbReference type="Proteomes" id="UP001194580">
    <property type="component" value="Unassembled WGS sequence"/>
</dbReference>